<feature type="domain" description="PHP" evidence="9">
    <location>
        <begin position="5"/>
        <end position="170"/>
    </location>
</feature>
<evidence type="ECO:0000256" key="6">
    <source>
        <dbReference type="ARBA" id="ARBA00023102"/>
    </source>
</evidence>
<dbReference type="EC" id="3.1.3.15" evidence="3 8"/>
<evidence type="ECO:0000256" key="8">
    <source>
        <dbReference type="RuleBase" id="RU366003"/>
    </source>
</evidence>
<dbReference type="EMBL" id="FMYE01000024">
    <property type="protein sequence ID" value="SDB77538.1"/>
    <property type="molecule type" value="Genomic_DNA"/>
</dbReference>
<dbReference type="InterPro" id="IPR016195">
    <property type="entry name" value="Pol/histidinol_Pase-like"/>
</dbReference>
<name>A0A1G6G6B8_BACOV</name>
<accession>A0A1G6G6B8</accession>
<dbReference type="GeneID" id="29455132"/>
<dbReference type="GO" id="GO:0004401">
    <property type="term" value="F:histidinol-phosphatase activity"/>
    <property type="evidence" value="ECO:0007669"/>
    <property type="project" value="UniProtKB-UniRule"/>
</dbReference>
<dbReference type="Gene3D" id="3.20.20.140">
    <property type="entry name" value="Metal-dependent hydrolases"/>
    <property type="match status" value="1"/>
</dbReference>
<dbReference type="GO" id="GO:0000105">
    <property type="term" value="P:L-histidine biosynthetic process"/>
    <property type="evidence" value="ECO:0007669"/>
    <property type="project" value="UniProtKB-UniRule"/>
</dbReference>
<evidence type="ECO:0000256" key="2">
    <source>
        <dbReference type="ARBA" id="ARBA00009152"/>
    </source>
</evidence>
<evidence type="ECO:0000313" key="11">
    <source>
        <dbReference type="Proteomes" id="UP000183670"/>
    </source>
</evidence>
<dbReference type="UniPathway" id="UPA00031">
    <property type="reaction ID" value="UER00013"/>
</dbReference>
<dbReference type="CDD" id="cd12110">
    <property type="entry name" value="PHP_HisPPase_Hisj_like"/>
    <property type="match status" value="1"/>
</dbReference>
<evidence type="ECO:0000313" key="10">
    <source>
        <dbReference type="EMBL" id="SDB77538.1"/>
    </source>
</evidence>
<dbReference type="GO" id="GO:0005737">
    <property type="term" value="C:cytoplasm"/>
    <property type="evidence" value="ECO:0007669"/>
    <property type="project" value="TreeGrafter"/>
</dbReference>
<dbReference type="AlphaFoldDB" id="A0A1G6G6B8"/>
<dbReference type="Proteomes" id="UP000183670">
    <property type="component" value="Unassembled WGS sequence"/>
</dbReference>
<sequence>MKTNYHTHTTRCHHATGSDEEFVLSAIKGGYQELGFSDHTPWKYHTDYISDIRMLPEELPGYVESIRSLQEKYKNQISIKIGLECEYFPEYIHWLKGIIKEYKLDYIIFGNHHFHTDEKFPYFGRNTDSVDMLELYEESAIEGMESGLFAYLAHPDLFMRSYPEFDRHCKLVSRHICRTAVRLNLPLEYNIGYEEYNDIHGITTIPHPDFWKIAAHEGCTAIIGVDAHNNQYLENPFYYNRATKTLRKLGIKVIDRISFFNEK</sequence>
<dbReference type="InterPro" id="IPR010140">
    <property type="entry name" value="Histidinol_P_phosphatase_HisJ"/>
</dbReference>
<protein>
    <recommendedName>
        <fullName evidence="3 8">Histidinol-phosphatase</fullName>
        <shortName evidence="8">HolPase</shortName>
        <ecNumber evidence="3 8">3.1.3.15</ecNumber>
    </recommendedName>
</protein>
<gene>
    <name evidence="10" type="ORF">SAMN05192581_10249</name>
</gene>
<keyword evidence="5 8" id="KW-0378">Hydrolase</keyword>
<dbReference type="KEGG" id="boa:Bovatus_04524"/>
<evidence type="ECO:0000259" key="9">
    <source>
        <dbReference type="Pfam" id="PF02811"/>
    </source>
</evidence>
<dbReference type="Pfam" id="PF02811">
    <property type="entry name" value="PHP"/>
    <property type="match status" value="1"/>
</dbReference>
<dbReference type="InterPro" id="IPR004013">
    <property type="entry name" value="PHP_dom"/>
</dbReference>
<comment type="similarity">
    <text evidence="2 8">Belongs to the PHP hydrolase family. HisK subfamily.</text>
</comment>
<evidence type="ECO:0000256" key="5">
    <source>
        <dbReference type="ARBA" id="ARBA00022801"/>
    </source>
</evidence>
<dbReference type="PANTHER" id="PTHR21039">
    <property type="entry name" value="HISTIDINOL PHOSPHATASE-RELATED"/>
    <property type="match status" value="1"/>
</dbReference>
<dbReference type="RefSeq" id="WP_009000519.1">
    <property type="nucleotide sequence ID" value="NZ_CAKJZA010000004.1"/>
</dbReference>
<comment type="catalytic activity">
    <reaction evidence="7 8">
        <text>L-histidinol phosphate + H2O = L-histidinol + phosphate</text>
        <dbReference type="Rhea" id="RHEA:14465"/>
        <dbReference type="ChEBI" id="CHEBI:15377"/>
        <dbReference type="ChEBI" id="CHEBI:43474"/>
        <dbReference type="ChEBI" id="CHEBI:57699"/>
        <dbReference type="ChEBI" id="CHEBI:57980"/>
        <dbReference type="EC" id="3.1.3.15"/>
    </reaction>
</comment>
<evidence type="ECO:0000256" key="3">
    <source>
        <dbReference type="ARBA" id="ARBA00013085"/>
    </source>
</evidence>
<dbReference type="SUPFAM" id="SSF89550">
    <property type="entry name" value="PHP domain-like"/>
    <property type="match status" value="1"/>
</dbReference>
<organism evidence="10 11">
    <name type="scientific">Bacteroides ovatus</name>
    <dbReference type="NCBI Taxonomy" id="28116"/>
    <lineage>
        <taxon>Bacteria</taxon>
        <taxon>Pseudomonadati</taxon>
        <taxon>Bacteroidota</taxon>
        <taxon>Bacteroidia</taxon>
        <taxon>Bacteroidales</taxon>
        <taxon>Bacteroidaceae</taxon>
        <taxon>Bacteroides</taxon>
    </lineage>
</organism>
<dbReference type="PANTHER" id="PTHR21039:SF0">
    <property type="entry name" value="HISTIDINOL-PHOSPHATASE"/>
    <property type="match status" value="1"/>
</dbReference>
<reference evidence="10 11" key="1">
    <citation type="submission" date="2016-10" db="EMBL/GenBank/DDBJ databases">
        <authorList>
            <person name="de Groot N.N."/>
        </authorList>
    </citation>
    <scope>NUCLEOTIDE SEQUENCE [LARGE SCALE GENOMIC DNA]</scope>
    <source>
        <strain evidence="10 11">NLAE-zl-C500</strain>
    </source>
</reference>
<evidence type="ECO:0000256" key="7">
    <source>
        <dbReference type="ARBA" id="ARBA00049158"/>
    </source>
</evidence>
<keyword evidence="6 8" id="KW-0368">Histidine biosynthesis</keyword>
<comment type="pathway">
    <text evidence="1 8">Amino-acid biosynthesis; L-histidine biosynthesis; L-histidine from 5-phospho-alpha-D-ribose 1-diphosphate: step 8/9.</text>
</comment>
<keyword evidence="4 8" id="KW-0028">Amino-acid biosynthesis</keyword>
<evidence type="ECO:0000256" key="1">
    <source>
        <dbReference type="ARBA" id="ARBA00004970"/>
    </source>
</evidence>
<evidence type="ECO:0000256" key="4">
    <source>
        <dbReference type="ARBA" id="ARBA00022605"/>
    </source>
</evidence>
<proteinExistence type="inferred from homology"/>